<feature type="region of interest" description="Disordered" evidence="1">
    <location>
        <begin position="1"/>
        <end position="32"/>
    </location>
</feature>
<evidence type="ECO:0000259" key="2">
    <source>
        <dbReference type="Pfam" id="PF25474"/>
    </source>
</evidence>
<dbReference type="AlphaFoldDB" id="A0AAQ3KIV4"/>
<dbReference type="InterPro" id="IPR011990">
    <property type="entry name" value="TPR-like_helical_dom_sf"/>
</dbReference>
<dbReference type="InterPro" id="IPR057352">
    <property type="entry name" value="TPR_TmcB/C"/>
</dbReference>
<dbReference type="Pfam" id="PF25474">
    <property type="entry name" value="TPR_TmcB"/>
    <property type="match status" value="1"/>
</dbReference>
<dbReference type="PANTHER" id="PTHR26312">
    <property type="entry name" value="TETRATRICOPEPTIDE REPEAT PROTEIN 5"/>
    <property type="match status" value="1"/>
</dbReference>
<accession>A0AAQ3KIV4</accession>
<feature type="region of interest" description="Disordered" evidence="1">
    <location>
        <begin position="116"/>
        <end position="144"/>
    </location>
</feature>
<dbReference type="EMBL" id="CP136893">
    <property type="protein sequence ID" value="WOL06311.1"/>
    <property type="molecule type" value="Genomic_DNA"/>
</dbReference>
<evidence type="ECO:0000256" key="1">
    <source>
        <dbReference type="SAM" id="MobiDB-lite"/>
    </source>
</evidence>
<feature type="domain" description="TmcB/TmcC TPR repeats" evidence="2">
    <location>
        <begin position="144"/>
        <end position="188"/>
    </location>
</feature>
<dbReference type="Proteomes" id="UP001327560">
    <property type="component" value="Chromosome 4"/>
</dbReference>
<organism evidence="3 4">
    <name type="scientific">Canna indica</name>
    <name type="common">Indian-shot</name>
    <dbReference type="NCBI Taxonomy" id="4628"/>
    <lineage>
        <taxon>Eukaryota</taxon>
        <taxon>Viridiplantae</taxon>
        <taxon>Streptophyta</taxon>
        <taxon>Embryophyta</taxon>
        <taxon>Tracheophyta</taxon>
        <taxon>Spermatophyta</taxon>
        <taxon>Magnoliopsida</taxon>
        <taxon>Liliopsida</taxon>
        <taxon>Zingiberales</taxon>
        <taxon>Cannaceae</taxon>
        <taxon>Canna</taxon>
    </lineage>
</organism>
<reference evidence="3 4" key="1">
    <citation type="submission" date="2023-10" db="EMBL/GenBank/DDBJ databases">
        <title>Chromosome-scale genome assembly provides insights into flower coloration mechanisms of Canna indica.</title>
        <authorList>
            <person name="Li C."/>
        </authorList>
    </citation>
    <scope>NUCLEOTIDE SEQUENCE [LARGE SCALE GENOMIC DNA]</scope>
    <source>
        <tissue evidence="3">Flower</tissue>
    </source>
</reference>
<dbReference type="Gene3D" id="1.25.40.10">
    <property type="entry name" value="Tetratricopeptide repeat domain"/>
    <property type="match status" value="1"/>
</dbReference>
<sequence length="263" mass="28800">MRTATPIRTGSFLGSPRRGASPARPRDSVTGRFFPRRSSSFAAFSPRSGRAAALHLEAEGGRGARFLRRAKSEADLFGPNRLNRERAEQEGEAADLAVNRSDLVVASPGGLPTESAAEYCGGGTGKKGRKGGGDGGGGGQNNRRRISDYYQQMLRSDPSNPLLLRNYGRFLHEVEGDAEGAAEYYGRAILENPEDGEVMSLYGKLLWEVHGNGERAEAYFERAVEASPDDCYVLGSYAQFLWDAEDEEEDRRTEERLPLVEAF</sequence>
<proteinExistence type="predicted"/>
<name>A0AAQ3KIV4_9LILI</name>
<feature type="compositionally biased region" description="Low complexity" evidence="1">
    <location>
        <begin position="14"/>
        <end position="23"/>
    </location>
</feature>
<keyword evidence="4" id="KW-1185">Reference proteome</keyword>
<evidence type="ECO:0000313" key="3">
    <source>
        <dbReference type="EMBL" id="WOL06311.1"/>
    </source>
</evidence>
<evidence type="ECO:0000313" key="4">
    <source>
        <dbReference type="Proteomes" id="UP001327560"/>
    </source>
</evidence>
<dbReference type="PANTHER" id="PTHR26312:SF123">
    <property type="entry name" value="TETRATRICOPEPTIDE REPEAT (TPR)-LIKE SUPERFAMILY PROTEIN"/>
    <property type="match status" value="1"/>
</dbReference>
<dbReference type="SUPFAM" id="SSF48452">
    <property type="entry name" value="TPR-like"/>
    <property type="match status" value="1"/>
</dbReference>
<protein>
    <recommendedName>
        <fullName evidence="2">TmcB/TmcC TPR repeats domain-containing protein</fullName>
    </recommendedName>
</protein>
<gene>
    <name evidence="3" type="ORF">Cni_G15043</name>
</gene>